<dbReference type="Gene3D" id="3.10.290.30">
    <property type="entry name" value="MM3350-like"/>
    <property type="match status" value="1"/>
</dbReference>
<gene>
    <name evidence="2" type="ORF">LCGC14_3042810</name>
</gene>
<evidence type="ECO:0000259" key="1">
    <source>
        <dbReference type="Pfam" id="PF07929"/>
    </source>
</evidence>
<dbReference type="PANTHER" id="PTHR41878:SF1">
    <property type="entry name" value="TNPR PROTEIN"/>
    <property type="match status" value="1"/>
</dbReference>
<dbReference type="PANTHER" id="PTHR41878">
    <property type="entry name" value="LEXA REPRESSOR-RELATED"/>
    <property type="match status" value="1"/>
</dbReference>
<dbReference type="Pfam" id="PF07929">
    <property type="entry name" value="PRiA4_ORF3"/>
    <property type="match status" value="1"/>
</dbReference>
<dbReference type="InterPro" id="IPR024047">
    <property type="entry name" value="MM3350-like_sf"/>
</dbReference>
<dbReference type="InterPro" id="IPR012912">
    <property type="entry name" value="Plasmid_pRiA4b_Orf3-like"/>
</dbReference>
<organism evidence="2">
    <name type="scientific">marine sediment metagenome</name>
    <dbReference type="NCBI Taxonomy" id="412755"/>
    <lineage>
        <taxon>unclassified sequences</taxon>
        <taxon>metagenomes</taxon>
        <taxon>ecological metagenomes</taxon>
    </lineage>
</organism>
<protein>
    <recommendedName>
        <fullName evidence="1">Plasmid pRiA4b Orf3-like domain-containing protein</fullName>
    </recommendedName>
</protein>
<evidence type="ECO:0000313" key="2">
    <source>
        <dbReference type="EMBL" id="KKK58599.1"/>
    </source>
</evidence>
<dbReference type="SUPFAM" id="SSF159941">
    <property type="entry name" value="MM3350-like"/>
    <property type="match status" value="1"/>
</dbReference>
<feature type="domain" description="Plasmid pRiA4b Orf3-like" evidence="1">
    <location>
        <begin position="3"/>
        <end position="168"/>
    </location>
</feature>
<dbReference type="AlphaFoldDB" id="A0A0F8YX04"/>
<proteinExistence type="predicted"/>
<dbReference type="EMBL" id="LAZR01063895">
    <property type="protein sequence ID" value="KKK58599.1"/>
    <property type="molecule type" value="Genomic_DNA"/>
</dbReference>
<comment type="caution">
    <text evidence="2">The sequence shown here is derived from an EMBL/GenBank/DDBJ whole genome shotgun (WGS) entry which is preliminary data.</text>
</comment>
<accession>A0A0F8YX04</accession>
<reference evidence="2" key="1">
    <citation type="journal article" date="2015" name="Nature">
        <title>Complex archaea that bridge the gap between prokaryotes and eukaryotes.</title>
        <authorList>
            <person name="Spang A."/>
            <person name="Saw J.H."/>
            <person name="Jorgensen S.L."/>
            <person name="Zaremba-Niedzwiedzka K."/>
            <person name="Martijn J."/>
            <person name="Lind A.E."/>
            <person name="van Eijk R."/>
            <person name="Schleper C."/>
            <person name="Guy L."/>
            <person name="Ettema T.J."/>
        </authorList>
    </citation>
    <scope>NUCLEOTIDE SEQUENCE</scope>
</reference>
<sequence length="176" mass="20264">MLYEIRVQLRDIEPPIWRILRVRPQTSLSRLHKILQKAMGWTNSHLHLFEIDGKPYGESDFEWDFDVQDYRGMRLEKIFTEGRTFFLYEYDLGDSWRHEVTLLGTVEGEAEEKLACTAGARTCPPEDCGGTMGDYDLLVALSDPEHEDHDAMLEWVGGEFDPNAFDVATIHLDALA</sequence>
<name>A0A0F8YX04_9ZZZZ</name>